<feature type="domain" description="HAMP" evidence="4">
    <location>
        <begin position="299"/>
        <end position="352"/>
    </location>
</feature>
<sequence length="521" mass="55971">MGLRAQSLAGVLVFALGVGGLGFWGLSGYLGRGFDRIEQQAMRKDFQRLIATLDDALAQKGRGAREWSHWTALRDYARNRNPQFAEDNLSPASLRASGLSWLAVLSPSGELIHAVRGEPSAGSTQTVAEVLSEQTPAGRALRQPAPPAGRCAWVFVPSLGEEVQALCHLPIMDSSGQGEPAGSLITAERMEAAAWRDMGTRAALDLQVYPLGAAPEAWAVLDEVAPGQDRRPLWVLPGEPQHRMRTQLVDGAGAPAAWVELRWPRELRLQGIEVLRGAGGLLAGLAALLALGAYWLVDLRLVRRLRSLQRQIARARAEEDWTPRLRVRGEDEIQELAEEGNHLLRRIQQQVTALEAVAQTDALTGLANRRAFDPRLQAALALVARQGGAVSVVMVDADYFKRFNDTHGHAAGDAALKVLAQGLNEVARRGSDLAARLGGEEFALLLEGGNLGEARQQAQALQRWLAAQACGPGQALAQALTVSMGVAQARPGESPGEVMARADAALYQAKALGRNRIESAP</sequence>
<feature type="domain" description="GGDEF" evidence="5">
    <location>
        <begin position="388"/>
        <end position="521"/>
    </location>
</feature>
<dbReference type="PANTHER" id="PTHR45138">
    <property type="entry name" value="REGULATORY COMPONENTS OF SENSORY TRANSDUCTION SYSTEM"/>
    <property type="match status" value="1"/>
</dbReference>
<dbReference type="Gene3D" id="3.30.70.270">
    <property type="match status" value="1"/>
</dbReference>
<dbReference type="InterPro" id="IPR050469">
    <property type="entry name" value="Diguanylate_Cyclase"/>
</dbReference>
<dbReference type="InterPro" id="IPR000160">
    <property type="entry name" value="GGDEF_dom"/>
</dbReference>
<dbReference type="EC" id="2.7.7.65" evidence="1"/>
<gene>
    <name evidence="6" type="ORF">I7X43_02105</name>
</gene>
<evidence type="ECO:0000259" key="5">
    <source>
        <dbReference type="PROSITE" id="PS50887"/>
    </source>
</evidence>
<evidence type="ECO:0000259" key="4">
    <source>
        <dbReference type="PROSITE" id="PS50885"/>
    </source>
</evidence>
<dbReference type="GO" id="GO:0005886">
    <property type="term" value="C:plasma membrane"/>
    <property type="evidence" value="ECO:0007669"/>
    <property type="project" value="TreeGrafter"/>
</dbReference>
<keyword evidence="7" id="KW-1185">Reference proteome</keyword>
<evidence type="ECO:0000256" key="3">
    <source>
        <dbReference type="SAM" id="Phobius"/>
    </source>
</evidence>
<name>A0A931NCV8_9BURK</name>
<keyword evidence="3" id="KW-0472">Membrane</keyword>
<dbReference type="SMART" id="SM00267">
    <property type="entry name" value="GGDEF"/>
    <property type="match status" value="1"/>
</dbReference>
<dbReference type="GO" id="GO:0052621">
    <property type="term" value="F:diguanylate cyclase activity"/>
    <property type="evidence" value="ECO:0007669"/>
    <property type="project" value="UniProtKB-EC"/>
</dbReference>
<dbReference type="PANTHER" id="PTHR45138:SF9">
    <property type="entry name" value="DIGUANYLATE CYCLASE DGCM-RELATED"/>
    <property type="match status" value="1"/>
</dbReference>
<dbReference type="GO" id="GO:1902201">
    <property type="term" value="P:negative regulation of bacterial-type flagellum-dependent cell motility"/>
    <property type="evidence" value="ECO:0007669"/>
    <property type="project" value="TreeGrafter"/>
</dbReference>
<dbReference type="Proteomes" id="UP000620139">
    <property type="component" value="Unassembled WGS sequence"/>
</dbReference>
<dbReference type="InterPro" id="IPR003660">
    <property type="entry name" value="HAMP_dom"/>
</dbReference>
<dbReference type="InterPro" id="IPR007892">
    <property type="entry name" value="CHASE4"/>
</dbReference>
<comment type="caution">
    <text evidence="6">The sequence shown here is derived from an EMBL/GenBank/DDBJ whole genome shotgun (WGS) entry which is preliminary data.</text>
</comment>
<evidence type="ECO:0000256" key="1">
    <source>
        <dbReference type="ARBA" id="ARBA00012528"/>
    </source>
</evidence>
<dbReference type="CDD" id="cd01949">
    <property type="entry name" value="GGDEF"/>
    <property type="match status" value="1"/>
</dbReference>
<dbReference type="RefSeq" id="WP_198099234.1">
    <property type="nucleotide sequence ID" value="NZ_JAEDAL010000001.1"/>
</dbReference>
<dbReference type="CDD" id="cd06225">
    <property type="entry name" value="HAMP"/>
    <property type="match status" value="1"/>
</dbReference>
<evidence type="ECO:0000313" key="6">
    <source>
        <dbReference type="EMBL" id="MBH9551630.1"/>
    </source>
</evidence>
<dbReference type="SUPFAM" id="SSF55073">
    <property type="entry name" value="Nucleotide cyclase"/>
    <property type="match status" value="1"/>
</dbReference>
<reference evidence="6" key="1">
    <citation type="submission" date="2020-12" db="EMBL/GenBank/DDBJ databases">
        <title>The genome sequence of Inhella sp. 4Y17.</title>
        <authorList>
            <person name="Liu Y."/>
        </authorList>
    </citation>
    <scope>NUCLEOTIDE SEQUENCE</scope>
    <source>
        <strain evidence="6">4Y10</strain>
    </source>
</reference>
<protein>
    <recommendedName>
        <fullName evidence="1">diguanylate cyclase</fullName>
        <ecNumber evidence="1">2.7.7.65</ecNumber>
    </recommendedName>
</protein>
<evidence type="ECO:0000313" key="7">
    <source>
        <dbReference type="Proteomes" id="UP000620139"/>
    </source>
</evidence>
<keyword evidence="3" id="KW-0812">Transmembrane</keyword>
<feature type="transmembrane region" description="Helical" evidence="3">
    <location>
        <begin position="274"/>
        <end position="297"/>
    </location>
</feature>
<dbReference type="FunFam" id="3.30.70.270:FF:000001">
    <property type="entry name" value="Diguanylate cyclase domain protein"/>
    <property type="match status" value="1"/>
</dbReference>
<dbReference type="Gene3D" id="6.10.340.10">
    <property type="match status" value="1"/>
</dbReference>
<dbReference type="InterPro" id="IPR029787">
    <property type="entry name" value="Nucleotide_cyclase"/>
</dbReference>
<proteinExistence type="predicted"/>
<organism evidence="6 7">
    <name type="scientific">Inhella gelatinilytica</name>
    <dbReference type="NCBI Taxonomy" id="2795030"/>
    <lineage>
        <taxon>Bacteria</taxon>
        <taxon>Pseudomonadati</taxon>
        <taxon>Pseudomonadota</taxon>
        <taxon>Betaproteobacteria</taxon>
        <taxon>Burkholderiales</taxon>
        <taxon>Sphaerotilaceae</taxon>
        <taxon>Inhella</taxon>
    </lineage>
</organism>
<dbReference type="GO" id="GO:0043709">
    <property type="term" value="P:cell adhesion involved in single-species biofilm formation"/>
    <property type="evidence" value="ECO:0007669"/>
    <property type="project" value="TreeGrafter"/>
</dbReference>
<dbReference type="PROSITE" id="PS50885">
    <property type="entry name" value="HAMP"/>
    <property type="match status" value="1"/>
</dbReference>
<dbReference type="EMBL" id="JAEDAL010000001">
    <property type="protein sequence ID" value="MBH9551630.1"/>
    <property type="molecule type" value="Genomic_DNA"/>
</dbReference>
<accession>A0A931NCV8</accession>
<dbReference type="GO" id="GO:0007165">
    <property type="term" value="P:signal transduction"/>
    <property type="evidence" value="ECO:0007669"/>
    <property type="project" value="InterPro"/>
</dbReference>
<evidence type="ECO:0000256" key="2">
    <source>
        <dbReference type="ARBA" id="ARBA00034247"/>
    </source>
</evidence>
<dbReference type="Pfam" id="PF05228">
    <property type="entry name" value="CHASE4"/>
    <property type="match status" value="1"/>
</dbReference>
<dbReference type="NCBIfam" id="TIGR00254">
    <property type="entry name" value="GGDEF"/>
    <property type="match status" value="1"/>
</dbReference>
<dbReference type="AlphaFoldDB" id="A0A931NCV8"/>
<keyword evidence="3" id="KW-1133">Transmembrane helix</keyword>
<dbReference type="InterPro" id="IPR043128">
    <property type="entry name" value="Rev_trsase/Diguanyl_cyclase"/>
</dbReference>
<comment type="catalytic activity">
    <reaction evidence="2">
        <text>2 GTP = 3',3'-c-di-GMP + 2 diphosphate</text>
        <dbReference type="Rhea" id="RHEA:24898"/>
        <dbReference type="ChEBI" id="CHEBI:33019"/>
        <dbReference type="ChEBI" id="CHEBI:37565"/>
        <dbReference type="ChEBI" id="CHEBI:58805"/>
        <dbReference type="EC" id="2.7.7.65"/>
    </reaction>
</comment>
<dbReference type="SMART" id="SM00304">
    <property type="entry name" value="HAMP"/>
    <property type="match status" value="1"/>
</dbReference>
<dbReference type="PROSITE" id="PS50887">
    <property type="entry name" value="GGDEF"/>
    <property type="match status" value="1"/>
</dbReference>
<dbReference type="Pfam" id="PF00990">
    <property type="entry name" value="GGDEF"/>
    <property type="match status" value="1"/>
</dbReference>
<feature type="transmembrane region" description="Helical" evidence="3">
    <location>
        <begin position="6"/>
        <end position="26"/>
    </location>
</feature>